<evidence type="ECO:0000256" key="1">
    <source>
        <dbReference type="ARBA" id="ARBA00022448"/>
    </source>
</evidence>
<dbReference type="OrthoDB" id="5296765at2"/>
<protein>
    <submittedName>
        <fullName evidence="6">Iron complex transport system ATP-binding protein</fullName>
    </submittedName>
</protein>
<feature type="domain" description="ABC transporter" evidence="5">
    <location>
        <begin position="18"/>
        <end position="250"/>
    </location>
</feature>
<keyword evidence="4" id="KW-1278">Translocase</keyword>
<dbReference type="PROSITE" id="PS50893">
    <property type="entry name" value="ABC_TRANSPORTER_2"/>
    <property type="match status" value="1"/>
</dbReference>
<dbReference type="Gene3D" id="3.40.50.300">
    <property type="entry name" value="P-loop containing nucleotide triphosphate hydrolases"/>
    <property type="match status" value="1"/>
</dbReference>
<evidence type="ECO:0000313" key="6">
    <source>
        <dbReference type="EMBL" id="PRY67620.1"/>
    </source>
</evidence>
<gene>
    <name evidence="6" type="ORF">B0I08_106227</name>
</gene>
<sequence length="272" mass="28356">MIDATQQPTVTSTTTIALEGRDLSFTVRGQALLSQVTLAVAAGQVTAIIGPNGAGKSTLLGVLAGDIRPTTGSVLVHQRPLGEYSVTELARNRSVMLQQSAVAFSYTVREVVEMGVSAWDKNDGRDATAVVTRALDNTDSTRFAHRDVTTLSGGEQARAALARVLAQDAPVVLLDEPTASLDISHQELVLGLAGSLAAAGGAVVIVLHDLDAAATHADHIVMLVDGRVAAAGPPAEVMTSAILTEVYGHPIDVIEHPATGRRLVVPARTRQR</sequence>
<evidence type="ECO:0000259" key="5">
    <source>
        <dbReference type="PROSITE" id="PS50893"/>
    </source>
</evidence>
<evidence type="ECO:0000256" key="2">
    <source>
        <dbReference type="ARBA" id="ARBA00022741"/>
    </source>
</evidence>
<keyword evidence="3 6" id="KW-0067">ATP-binding</keyword>
<reference evidence="6 7" key="1">
    <citation type="submission" date="2018-03" db="EMBL/GenBank/DDBJ databases">
        <title>Genomic Encyclopedia of Type Strains, Phase III (KMG-III): the genomes of soil and plant-associated and newly described type strains.</title>
        <authorList>
            <person name="Whitman W."/>
        </authorList>
    </citation>
    <scope>NUCLEOTIDE SEQUENCE [LARGE SCALE GENOMIC DNA]</scope>
    <source>
        <strain evidence="6 7">CGMCC 1.12484</strain>
    </source>
</reference>
<keyword evidence="7" id="KW-1185">Reference proteome</keyword>
<keyword evidence="1" id="KW-0813">Transport</keyword>
<dbReference type="Proteomes" id="UP000237983">
    <property type="component" value="Unassembled WGS sequence"/>
</dbReference>
<dbReference type="InterPro" id="IPR003593">
    <property type="entry name" value="AAA+_ATPase"/>
</dbReference>
<proteinExistence type="predicted"/>
<comment type="caution">
    <text evidence="6">The sequence shown here is derived from an EMBL/GenBank/DDBJ whole genome shotgun (WGS) entry which is preliminary data.</text>
</comment>
<dbReference type="InterPro" id="IPR003439">
    <property type="entry name" value="ABC_transporter-like_ATP-bd"/>
</dbReference>
<keyword evidence="2" id="KW-0547">Nucleotide-binding</keyword>
<dbReference type="NCBIfam" id="NF010068">
    <property type="entry name" value="PRK13548.1"/>
    <property type="match status" value="1"/>
</dbReference>
<dbReference type="EMBL" id="PVTL01000006">
    <property type="protein sequence ID" value="PRY67620.1"/>
    <property type="molecule type" value="Genomic_DNA"/>
</dbReference>
<evidence type="ECO:0000313" key="7">
    <source>
        <dbReference type="Proteomes" id="UP000237983"/>
    </source>
</evidence>
<dbReference type="PANTHER" id="PTHR42794">
    <property type="entry name" value="HEMIN IMPORT ATP-BINDING PROTEIN HMUV"/>
    <property type="match status" value="1"/>
</dbReference>
<dbReference type="PANTHER" id="PTHR42794:SF1">
    <property type="entry name" value="HEMIN IMPORT ATP-BINDING PROTEIN HMUV"/>
    <property type="match status" value="1"/>
</dbReference>
<organism evidence="6 7">
    <name type="scientific">Glaciihabitans tibetensis</name>
    <dbReference type="NCBI Taxonomy" id="1266600"/>
    <lineage>
        <taxon>Bacteria</taxon>
        <taxon>Bacillati</taxon>
        <taxon>Actinomycetota</taxon>
        <taxon>Actinomycetes</taxon>
        <taxon>Micrococcales</taxon>
        <taxon>Microbacteriaceae</taxon>
        <taxon>Glaciihabitans</taxon>
    </lineage>
</organism>
<evidence type="ECO:0000256" key="4">
    <source>
        <dbReference type="ARBA" id="ARBA00022967"/>
    </source>
</evidence>
<dbReference type="AlphaFoldDB" id="A0A2T0VBS1"/>
<dbReference type="Pfam" id="PF00005">
    <property type="entry name" value="ABC_tran"/>
    <property type="match status" value="1"/>
</dbReference>
<dbReference type="SUPFAM" id="SSF52540">
    <property type="entry name" value="P-loop containing nucleoside triphosphate hydrolases"/>
    <property type="match status" value="1"/>
</dbReference>
<name>A0A2T0VBS1_9MICO</name>
<dbReference type="CDD" id="cd03214">
    <property type="entry name" value="ABC_Iron-Siderophores_B12_Hemin"/>
    <property type="match status" value="1"/>
</dbReference>
<dbReference type="InterPro" id="IPR027417">
    <property type="entry name" value="P-loop_NTPase"/>
</dbReference>
<dbReference type="GO" id="GO:0016887">
    <property type="term" value="F:ATP hydrolysis activity"/>
    <property type="evidence" value="ECO:0007669"/>
    <property type="project" value="InterPro"/>
</dbReference>
<dbReference type="SMART" id="SM00382">
    <property type="entry name" value="AAA"/>
    <property type="match status" value="1"/>
</dbReference>
<evidence type="ECO:0000256" key="3">
    <source>
        <dbReference type="ARBA" id="ARBA00022840"/>
    </source>
</evidence>
<dbReference type="PROSITE" id="PS00211">
    <property type="entry name" value="ABC_TRANSPORTER_1"/>
    <property type="match status" value="1"/>
</dbReference>
<dbReference type="FunFam" id="3.40.50.300:FF:000134">
    <property type="entry name" value="Iron-enterobactin ABC transporter ATP-binding protein"/>
    <property type="match status" value="1"/>
</dbReference>
<dbReference type="InterPro" id="IPR017871">
    <property type="entry name" value="ABC_transporter-like_CS"/>
</dbReference>
<dbReference type="RefSeq" id="WP_106213339.1">
    <property type="nucleotide sequence ID" value="NZ_PVTL01000006.1"/>
</dbReference>
<dbReference type="GO" id="GO:0005524">
    <property type="term" value="F:ATP binding"/>
    <property type="evidence" value="ECO:0007669"/>
    <property type="project" value="UniProtKB-KW"/>
</dbReference>
<accession>A0A2T0VBS1</accession>